<comment type="similarity">
    <text evidence="1 5">Belongs to the glycosyl hydrolase 43 family.</text>
</comment>
<evidence type="ECO:0000313" key="8">
    <source>
        <dbReference type="EMBL" id="GAA1715739.1"/>
    </source>
</evidence>
<dbReference type="Gene3D" id="2.115.10.20">
    <property type="entry name" value="Glycosyl hydrolase domain, family 43"/>
    <property type="match status" value="1"/>
</dbReference>
<dbReference type="Gene3D" id="2.80.10.50">
    <property type="match status" value="3"/>
</dbReference>
<evidence type="ECO:0000256" key="1">
    <source>
        <dbReference type="ARBA" id="ARBA00009865"/>
    </source>
</evidence>
<dbReference type="PROSITE" id="PS50231">
    <property type="entry name" value="RICIN_B_LECTIN"/>
    <property type="match status" value="1"/>
</dbReference>
<dbReference type="Pfam" id="PF14200">
    <property type="entry name" value="RicinB_lectin_2"/>
    <property type="match status" value="2"/>
</dbReference>
<dbReference type="InterPro" id="IPR006710">
    <property type="entry name" value="Glyco_hydro_43"/>
</dbReference>
<keyword evidence="9" id="KW-1185">Reference proteome</keyword>
<accession>A0ABN2J0W5</accession>
<evidence type="ECO:0000256" key="3">
    <source>
        <dbReference type="ARBA" id="ARBA00022801"/>
    </source>
</evidence>
<dbReference type="Pfam" id="PF04616">
    <property type="entry name" value="Glyco_hydro_43"/>
    <property type="match status" value="1"/>
</dbReference>
<dbReference type="CDD" id="cd00161">
    <property type="entry name" value="beta-trefoil_Ricin-like"/>
    <property type="match status" value="1"/>
</dbReference>
<keyword evidence="4 5" id="KW-0326">Glycosidase</keyword>
<dbReference type="CDD" id="cd18820">
    <property type="entry name" value="GH43_LbAraf43-like"/>
    <property type="match status" value="1"/>
</dbReference>
<evidence type="ECO:0000256" key="4">
    <source>
        <dbReference type="ARBA" id="ARBA00023295"/>
    </source>
</evidence>
<dbReference type="SUPFAM" id="SSF75005">
    <property type="entry name" value="Arabinanase/levansucrase/invertase"/>
    <property type="match status" value="1"/>
</dbReference>
<dbReference type="InterPro" id="IPR023296">
    <property type="entry name" value="Glyco_hydro_beta-prop_sf"/>
</dbReference>
<dbReference type="RefSeq" id="WP_344314871.1">
    <property type="nucleotide sequence ID" value="NZ_BAAANY010000040.1"/>
</dbReference>
<feature type="domain" description="Ricin B lectin" evidence="7">
    <location>
        <begin position="353"/>
        <end position="494"/>
    </location>
</feature>
<name>A0ABN2J0W5_9ACTN</name>
<sequence>MKASSRVQSKIAALVLAVLVAVLGAPSPASALAPPNTLRNPLRMSTPDPQVTSAGGFYYLTYSQGAVISVARAASLTGLAAAPATVVWTGATDDPARCCDLWAPELHQVGDHWYVYYAADDGTASHHALQVLESADPLGPYHFKNTLTGGALSTDPTVLDQGGTHFLLWSKDLGDGTSGLAISAMSNAWTLTGTPTVISRPTNSWETVGQAVDEGPSVLQRDGKLFVTFAASSCGSADQALGMLSFTGTDVLSASAWTKSAGPVFARSDANWVFGPGQNSYFSSPDGSEVWNAYYAVTSPGGAAYGSCGADRSLRVQKVRWSANGTPLFGAPAASWQSQTLPAGDPGGAVVPTGFYRLTPQHDTGKALDVGGCSSADNAKVDTYAYNGGRCQQWFIDYQGDGSYTISDRNSGKALEVLNCASARNSTVDIYPYWGGDCQEWYLDPVGDGSYRITHRLTGQALDVLNCSTAAVPAVDIYPYWGAGLGTCQQWKLEPVT</sequence>
<feature type="signal peptide" evidence="6">
    <location>
        <begin position="1"/>
        <end position="31"/>
    </location>
</feature>
<protein>
    <submittedName>
        <fullName evidence="8">Family 43 glycosylhydrolase</fullName>
    </submittedName>
</protein>
<dbReference type="PANTHER" id="PTHR43817:SF1">
    <property type="entry name" value="HYDROLASE, FAMILY 43, PUTATIVE (AFU_ORTHOLOGUE AFUA_3G01660)-RELATED"/>
    <property type="match status" value="1"/>
</dbReference>
<reference evidence="8 9" key="1">
    <citation type="journal article" date="2019" name="Int. J. Syst. Evol. Microbiol.">
        <title>The Global Catalogue of Microorganisms (GCM) 10K type strain sequencing project: providing services to taxonomists for standard genome sequencing and annotation.</title>
        <authorList>
            <consortium name="The Broad Institute Genomics Platform"/>
            <consortium name="The Broad Institute Genome Sequencing Center for Infectious Disease"/>
            <person name="Wu L."/>
            <person name="Ma J."/>
        </authorList>
    </citation>
    <scope>NUCLEOTIDE SEQUENCE [LARGE SCALE GENOMIC DNA]</scope>
    <source>
        <strain evidence="8 9">JCM 14718</strain>
    </source>
</reference>
<dbReference type="PANTHER" id="PTHR43817">
    <property type="entry name" value="GLYCOSYL HYDROLASE"/>
    <property type="match status" value="1"/>
</dbReference>
<dbReference type="SMART" id="SM00458">
    <property type="entry name" value="RICIN"/>
    <property type="match status" value="1"/>
</dbReference>
<evidence type="ECO:0000313" key="9">
    <source>
        <dbReference type="Proteomes" id="UP001500618"/>
    </source>
</evidence>
<evidence type="ECO:0000256" key="5">
    <source>
        <dbReference type="RuleBase" id="RU361187"/>
    </source>
</evidence>
<keyword evidence="2 6" id="KW-0732">Signal</keyword>
<dbReference type="Proteomes" id="UP001500618">
    <property type="component" value="Unassembled WGS sequence"/>
</dbReference>
<dbReference type="SUPFAM" id="SSF50370">
    <property type="entry name" value="Ricin B-like lectins"/>
    <property type="match status" value="1"/>
</dbReference>
<gene>
    <name evidence="8" type="ORF">GCM10009765_75650</name>
</gene>
<dbReference type="EMBL" id="BAAANY010000040">
    <property type="protein sequence ID" value="GAA1715739.1"/>
    <property type="molecule type" value="Genomic_DNA"/>
</dbReference>
<comment type="caution">
    <text evidence="8">The sequence shown here is derived from an EMBL/GenBank/DDBJ whole genome shotgun (WGS) entry which is preliminary data.</text>
</comment>
<dbReference type="InterPro" id="IPR035992">
    <property type="entry name" value="Ricin_B-like_lectins"/>
</dbReference>
<evidence type="ECO:0000256" key="6">
    <source>
        <dbReference type="SAM" id="SignalP"/>
    </source>
</evidence>
<dbReference type="InterPro" id="IPR000772">
    <property type="entry name" value="Ricin_B_lectin"/>
</dbReference>
<keyword evidence="3 5" id="KW-0378">Hydrolase</keyword>
<evidence type="ECO:0000256" key="2">
    <source>
        <dbReference type="ARBA" id="ARBA00022729"/>
    </source>
</evidence>
<organism evidence="8 9">
    <name type="scientific">Fodinicola feengrottensis</name>
    <dbReference type="NCBI Taxonomy" id="435914"/>
    <lineage>
        <taxon>Bacteria</taxon>
        <taxon>Bacillati</taxon>
        <taxon>Actinomycetota</taxon>
        <taxon>Actinomycetes</taxon>
        <taxon>Mycobacteriales</taxon>
        <taxon>Fodinicola</taxon>
    </lineage>
</organism>
<proteinExistence type="inferred from homology"/>
<evidence type="ECO:0000259" key="7">
    <source>
        <dbReference type="SMART" id="SM00458"/>
    </source>
</evidence>
<feature type="chain" id="PRO_5047237997" evidence="6">
    <location>
        <begin position="32"/>
        <end position="497"/>
    </location>
</feature>